<evidence type="ECO:0000256" key="1">
    <source>
        <dbReference type="ARBA" id="ARBA00022679"/>
    </source>
</evidence>
<keyword evidence="2" id="KW-0012">Acyltransferase</keyword>
<reference evidence="5 6" key="1">
    <citation type="submission" date="2019-03" db="EMBL/GenBank/DDBJ databases">
        <title>Genomic Encyclopedia of Type Strains, Phase IV (KMG-IV): sequencing the most valuable type-strain genomes for metagenomic binning, comparative biology and taxonomic classification.</title>
        <authorList>
            <person name="Goeker M."/>
        </authorList>
    </citation>
    <scope>NUCLEOTIDE SEQUENCE [LARGE SCALE GENOMIC DNA]</scope>
    <source>
        <strain evidence="5 6">DSM 24455</strain>
    </source>
</reference>
<dbReference type="SUPFAM" id="SSF53901">
    <property type="entry name" value="Thiolase-like"/>
    <property type="match status" value="2"/>
</dbReference>
<dbReference type="Pfam" id="PF08541">
    <property type="entry name" value="ACP_syn_III_C"/>
    <property type="match status" value="1"/>
</dbReference>
<dbReference type="InterPro" id="IPR013751">
    <property type="entry name" value="ACP_syn_III_N"/>
</dbReference>
<dbReference type="Gene3D" id="3.40.47.10">
    <property type="match status" value="1"/>
</dbReference>
<name>A0A4R7KW21_9CLOT</name>
<dbReference type="AlphaFoldDB" id="A0A4R7KW21"/>
<keyword evidence="6" id="KW-1185">Reference proteome</keyword>
<dbReference type="InterPro" id="IPR013747">
    <property type="entry name" value="ACP_syn_III_C"/>
</dbReference>
<dbReference type="GO" id="GO:0004315">
    <property type="term" value="F:3-oxoacyl-[acyl-carrier-protein] synthase activity"/>
    <property type="evidence" value="ECO:0007669"/>
    <property type="project" value="InterPro"/>
</dbReference>
<dbReference type="PANTHER" id="PTHR34069">
    <property type="entry name" value="3-OXOACYL-[ACYL-CARRIER-PROTEIN] SYNTHASE 3"/>
    <property type="match status" value="1"/>
</dbReference>
<dbReference type="GO" id="GO:0044550">
    <property type="term" value="P:secondary metabolite biosynthetic process"/>
    <property type="evidence" value="ECO:0007669"/>
    <property type="project" value="TreeGrafter"/>
</dbReference>
<evidence type="ECO:0000313" key="6">
    <source>
        <dbReference type="Proteomes" id="UP000295325"/>
    </source>
</evidence>
<dbReference type="EMBL" id="SOAZ01000003">
    <property type="protein sequence ID" value="TDT62815.1"/>
    <property type="molecule type" value="Genomic_DNA"/>
</dbReference>
<evidence type="ECO:0000313" key="5">
    <source>
        <dbReference type="EMBL" id="TDT62815.1"/>
    </source>
</evidence>
<dbReference type="PANTHER" id="PTHR34069:SF2">
    <property type="entry name" value="BETA-KETOACYL-[ACYL-CARRIER-PROTEIN] SYNTHASE III"/>
    <property type="match status" value="1"/>
</dbReference>
<accession>A0A4R7KW21</accession>
<dbReference type="RefSeq" id="WP_133627214.1">
    <property type="nucleotide sequence ID" value="NZ_SOAZ01000003.1"/>
</dbReference>
<proteinExistence type="predicted"/>
<keyword evidence="1" id="KW-0808">Transferase</keyword>
<dbReference type="InterPro" id="IPR016039">
    <property type="entry name" value="Thiolase-like"/>
</dbReference>
<evidence type="ECO:0000259" key="3">
    <source>
        <dbReference type="Pfam" id="PF08541"/>
    </source>
</evidence>
<feature type="domain" description="Beta-ketoacyl-[acyl-carrier-protein] synthase III C-terminal" evidence="3">
    <location>
        <begin position="247"/>
        <end position="334"/>
    </location>
</feature>
<organism evidence="5 6">
    <name type="scientific">Fonticella tunisiensis</name>
    <dbReference type="NCBI Taxonomy" id="1096341"/>
    <lineage>
        <taxon>Bacteria</taxon>
        <taxon>Bacillati</taxon>
        <taxon>Bacillota</taxon>
        <taxon>Clostridia</taxon>
        <taxon>Eubacteriales</taxon>
        <taxon>Clostridiaceae</taxon>
        <taxon>Fonticella</taxon>
    </lineage>
</organism>
<comment type="caution">
    <text evidence="5">The sequence shown here is derived from an EMBL/GenBank/DDBJ whole genome shotgun (WGS) entry which is preliminary data.</text>
</comment>
<evidence type="ECO:0000256" key="2">
    <source>
        <dbReference type="ARBA" id="ARBA00023315"/>
    </source>
</evidence>
<dbReference type="Pfam" id="PF08545">
    <property type="entry name" value="ACP_syn_III"/>
    <property type="match status" value="1"/>
</dbReference>
<protein>
    <submittedName>
        <fullName evidence="5">3-oxoacyl-[acyl-carrier-protein] synthase-3</fullName>
    </submittedName>
</protein>
<dbReference type="GO" id="GO:0006633">
    <property type="term" value="P:fatty acid biosynthetic process"/>
    <property type="evidence" value="ECO:0007669"/>
    <property type="project" value="InterPro"/>
</dbReference>
<dbReference type="CDD" id="cd00830">
    <property type="entry name" value="KAS_III"/>
    <property type="match status" value="1"/>
</dbReference>
<sequence>MFRNVCIIGVGSYHPKRIVNNEYYANHFEAYGMKEHAIGLMNKLGRETRTLAEEHENSITMSVEAAQRALINAGITARDIDAIISASDTPEYLTPCCALIIKNEIGAENAANVFDINNDCIGMITAMDIAARYLKTDKKYRRIMVVGAINISPFARENDLVVYSCISDGAAAVILEVREEEEERGIIGSRMFTDDTYNKTIRFPACGLSKITDESISSYDRKMEWNPFDFSFLSDEWAKLITSLLGEYGYTTKDVTHYFMSQFSKADVQLTLEKLGASFLQTTFVGNKYGYTGCASPIMALDDRLKREKFDRDDLIVFCSVAGGYTMAALLYKW</sequence>
<gene>
    <name evidence="5" type="ORF">EDD71_10388</name>
</gene>
<dbReference type="OrthoDB" id="1704808at2"/>
<evidence type="ECO:0000259" key="4">
    <source>
        <dbReference type="Pfam" id="PF08545"/>
    </source>
</evidence>
<dbReference type="Proteomes" id="UP000295325">
    <property type="component" value="Unassembled WGS sequence"/>
</dbReference>
<feature type="domain" description="Beta-ketoacyl-[acyl-carrier-protein] synthase III N-terminal" evidence="4">
    <location>
        <begin position="114"/>
        <end position="194"/>
    </location>
</feature>